<dbReference type="PANTHER" id="PTHR47950:SF44">
    <property type="entry name" value="CYTOCHROME P450, FAMILY 76, SUBFAMILY C, POLYPEPTIDE 5-RELATED"/>
    <property type="match status" value="1"/>
</dbReference>
<dbReference type="AlphaFoldDB" id="J3LE10"/>
<dbReference type="GO" id="GO:0016705">
    <property type="term" value="F:oxidoreductase activity, acting on paired donors, with incorporation or reduction of molecular oxygen"/>
    <property type="evidence" value="ECO:0007669"/>
    <property type="project" value="InterPro"/>
</dbReference>
<dbReference type="GO" id="GO:0020037">
    <property type="term" value="F:heme binding"/>
    <property type="evidence" value="ECO:0007669"/>
    <property type="project" value="InterPro"/>
</dbReference>
<sequence>MTLKLGLTTAVVVSSRDAARVAYEKHDQRHAARAVPDAFRGNGYTERSVLFSPSSDPQWKHLRGINATHIFSPKSLAAVHAIRERKVREIVAYFRAHAGEEMVFGDVLHNGILNLMSSCFFSVDMADVGSESALGLQHLIEGIVELVSKPNVSDFFPFLRQLDLQGLRRQTGRSLDRAFSILDGIIERRLDDSRDNPAGKQGDFLDALIELFDAGKLQRYHLTYLLFDVFAAGADTMSLTLTWVMAELLHNPSVMAKARAELMDVLGSKEAVEEPDTARLPYLLAVVKEAMRLHPVGPLLLPHCAVEEGAKRGGLSTGPSASWTASSNAGWTTAVTTRPASRETSSMHSTAYFVARYP</sequence>
<evidence type="ECO:0000256" key="1">
    <source>
        <dbReference type="ARBA" id="ARBA00010617"/>
    </source>
</evidence>
<comment type="similarity">
    <text evidence="1">Belongs to the cytochrome P450 family.</text>
</comment>
<protein>
    <recommendedName>
        <fullName evidence="6">Cytochrome P450</fullName>
    </recommendedName>
</protein>
<dbReference type="InterPro" id="IPR002401">
    <property type="entry name" value="Cyt_P450_E_grp-I"/>
</dbReference>
<proteinExistence type="inferred from homology"/>
<dbReference type="PANTHER" id="PTHR47950">
    <property type="entry name" value="CYTOCHROME P450, FAMILY 76, SUBFAMILY C, POLYPEPTIDE 5-RELATED"/>
    <property type="match status" value="1"/>
</dbReference>
<dbReference type="PRINTS" id="PR00385">
    <property type="entry name" value="P450"/>
</dbReference>
<dbReference type="eggNOG" id="KOG0156">
    <property type="taxonomic scope" value="Eukaryota"/>
</dbReference>
<evidence type="ECO:0000313" key="4">
    <source>
        <dbReference type="EnsemblPlants" id="OB02G28770.1"/>
    </source>
</evidence>
<accession>J3LE10</accession>
<dbReference type="InterPro" id="IPR036396">
    <property type="entry name" value="Cyt_P450_sf"/>
</dbReference>
<keyword evidence="3" id="KW-0472">Membrane</keyword>
<dbReference type="Gene3D" id="1.10.630.10">
    <property type="entry name" value="Cytochrome P450"/>
    <property type="match status" value="1"/>
</dbReference>
<dbReference type="GO" id="GO:0004497">
    <property type="term" value="F:monooxygenase activity"/>
    <property type="evidence" value="ECO:0007669"/>
    <property type="project" value="InterPro"/>
</dbReference>
<keyword evidence="5" id="KW-1185">Reference proteome</keyword>
<organism evidence="4">
    <name type="scientific">Oryza brachyantha</name>
    <name type="common">malo sina</name>
    <dbReference type="NCBI Taxonomy" id="4533"/>
    <lineage>
        <taxon>Eukaryota</taxon>
        <taxon>Viridiplantae</taxon>
        <taxon>Streptophyta</taxon>
        <taxon>Embryophyta</taxon>
        <taxon>Tracheophyta</taxon>
        <taxon>Spermatophyta</taxon>
        <taxon>Magnoliopsida</taxon>
        <taxon>Liliopsida</taxon>
        <taxon>Poales</taxon>
        <taxon>Poaceae</taxon>
        <taxon>BOP clade</taxon>
        <taxon>Oryzoideae</taxon>
        <taxon>Oryzeae</taxon>
        <taxon>Oryzinae</taxon>
        <taxon>Oryza</taxon>
    </lineage>
</organism>
<dbReference type="EnsemblPlants" id="OB02G28770.1">
    <property type="protein sequence ID" value="OB02G28770.1"/>
    <property type="gene ID" value="OB02G28770"/>
</dbReference>
<evidence type="ECO:0008006" key="6">
    <source>
        <dbReference type="Google" id="ProtNLM"/>
    </source>
</evidence>
<dbReference type="Proteomes" id="UP000006038">
    <property type="component" value="Unassembled WGS sequence"/>
</dbReference>
<dbReference type="SUPFAM" id="SSF48264">
    <property type="entry name" value="Cytochrome P450"/>
    <property type="match status" value="1"/>
</dbReference>
<evidence type="ECO:0000256" key="3">
    <source>
        <dbReference type="ARBA" id="ARBA00022989"/>
    </source>
</evidence>
<keyword evidence="2" id="KW-0812">Transmembrane</keyword>
<dbReference type="HOGENOM" id="CLU_001570_4_2_1"/>
<dbReference type="Pfam" id="PF00067">
    <property type="entry name" value="p450"/>
    <property type="match status" value="1"/>
</dbReference>
<dbReference type="Gramene" id="OB02G28770.1">
    <property type="protein sequence ID" value="OB02G28770.1"/>
    <property type="gene ID" value="OB02G28770"/>
</dbReference>
<name>J3LE10_ORYBR</name>
<evidence type="ECO:0000313" key="5">
    <source>
        <dbReference type="Proteomes" id="UP000006038"/>
    </source>
</evidence>
<evidence type="ECO:0000256" key="2">
    <source>
        <dbReference type="ARBA" id="ARBA00022692"/>
    </source>
</evidence>
<reference evidence="4" key="1">
    <citation type="submission" date="2013-04" db="UniProtKB">
        <authorList>
            <consortium name="EnsemblPlants"/>
        </authorList>
    </citation>
    <scope>IDENTIFICATION</scope>
</reference>
<dbReference type="PRINTS" id="PR00463">
    <property type="entry name" value="EP450I"/>
</dbReference>
<dbReference type="InterPro" id="IPR001128">
    <property type="entry name" value="Cyt_P450"/>
</dbReference>
<keyword evidence="3" id="KW-1133">Transmembrane helix</keyword>
<dbReference type="GO" id="GO:0005506">
    <property type="term" value="F:iron ion binding"/>
    <property type="evidence" value="ECO:0007669"/>
    <property type="project" value="InterPro"/>
</dbReference>